<dbReference type="PROSITE" id="PS50011">
    <property type="entry name" value="PROTEIN_KINASE_DOM"/>
    <property type="match status" value="1"/>
</dbReference>
<dbReference type="GeneID" id="20647765"/>
<dbReference type="Pfam" id="PF00069">
    <property type="entry name" value="Pkinase"/>
    <property type="match status" value="1"/>
</dbReference>
<organism evidence="2 3">
    <name type="scientific">Phytophthora sojae (strain P6497)</name>
    <name type="common">Soybean stem and root rot agent</name>
    <name type="synonym">Phytophthora megasperma f. sp. glycines</name>
    <dbReference type="NCBI Taxonomy" id="1094619"/>
    <lineage>
        <taxon>Eukaryota</taxon>
        <taxon>Sar</taxon>
        <taxon>Stramenopiles</taxon>
        <taxon>Oomycota</taxon>
        <taxon>Peronosporomycetes</taxon>
        <taxon>Peronosporales</taxon>
        <taxon>Peronosporaceae</taxon>
        <taxon>Phytophthora</taxon>
    </lineage>
</organism>
<dbReference type="InterPro" id="IPR000719">
    <property type="entry name" value="Prot_kinase_dom"/>
</dbReference>
<dbReference type="InParanoid" id="G5A558"/>
<dbReference type="RefSeq" id="XP_009535876.1">
    <property type="nucleotide sequence ID" value="XM_009537581.1"/>
</dbReference>
<dbReference type="GO" id="GO:0004674">
    <property type="term" value="F:protein serine/threonine kinase activity"/>
    <property type="evidence" value="ECO:0007669"/>
    <property type="project" value="TreeGrafter"/>
</dbReference>
<sequence length="210" mass="23717">MIQSLFDSDIGTLVPNEEKWFIARHDVRMDDESFNRGAFGKIYRGLYVNADVVVKCVAIELKKLRGDFLREVKIWHEANHPKIVPFKAIVHSDLKGDNVLVDGGDTAMLTDFGMSFSSAGVQPGFDNLGAIRWRAPEFVLYGRASFEADVYSLGMVIVEAVTEIMTDEAWELGYCDDEKEYVVEELCKLSEKDPISKASVWQEASQYRCS</sequence>
<dbReference type="GO" id="GO:0005524">
    <property type="term" value="F:ATP binding"/>
    <property type="evidence" value="ECO:0007669"/>
    <property type="project" value="InterPro"/>
</dbReference>
<evidence type="ECO:0000313" key="2">
    <source>
        <dbReference type="EMBL" id="EGZ09243.1"/>
    </source>
</evidence>
<dbReference type="PROSITE" id="PS00108">
    <property type="entry name" value="PROTEIN_KINASE_ST"/>
    <property type="match status" value="1"/>
</dbReference>
<dbReference type="PANTHER" id="PTHR44329">
    <property type="entry name" value="SERINE/THREONINE-PROTEIN KINASE TNNI3K-RELATED"/>
    <property type="match status" value="1"/>
</dbReference>
<evidence type="ECO:0000313" key="3">
    <source>
        <dbReference type="Proteomes" id="UP000002640"/>
    </source>
</evidence>
<dbReference type="KEGG" id="psoj:PHYSODRAFT_339605"/>
<name>G5A558_PHYSP</name>
<protein>
    <recommendedName>
        <fullName evidence="1">Protein kinase domain-containing protein</fullName>
    </recommendedName>
</protein>
<dbReference type="Proteomes" id="UP000002640">
    <property type="component" value="Unassembled WGS sequence"/>
</dbReference>
<dbReference type="PANTHER" id="PTHR44329:SF214">
    <property type="entry name" value="PROTEIN KINASE DOMAIN-CONTAINING PROTEIN"/>
    <property type="match status" value="1"/>
</dbReference>
<dbReference type="InterPro" id="IPR051681">
    <property type="entry name" value="Ser/Thr_Kinases-Pseudokinases"/>
</dbReference>
<dbReference type="InterPro" id="IPR008271">
    <property type="entry name" value="Ser/Thr_kinase_AS"/>
</dbReference>
<dbReference type="STRING" id="1094619.G5A558"/>
<dbReference type="InterPro" id="IPR011009">
    <property type="entry name" value="Kinase-like_dom_sf"/>
</dbReference>
<dbReference type="SMART" id="SM00220">
    <property type="entry name" value="S_TKc"/>
    <property type="match status" value="1"/>
</dbReference>
<dbReference type="Gene3D" id="1.10.510.10">
    <property type="entry name" value="Transferase(Phosphotransferase) domain 1"/>
    <property type="match status" value="1"/>
</dbReference>
<dbReference type="SMR" id="G5A558"/>
<reference evidence="2 3" key="1">
    <citation type="journal article" date="2006" name="Science">
        <title>Phytophthora genome sequences uncover evolutionary origins and mechanisms of pathogenesis.</title>
        <authorList>
            <person name="Tyler B.M."/>
            <person name="Tripathy S."/>
            <person name="Zhang X."/>
            <person name="Dehal P."/>
            <person name="Jiang R.H."/>
            <person name="Aerts A."/>
            <person name="Arredondo F.D."/>
            <person name="Baxter L."/>
            <person name="Bensasson D."/>
            <person name="Beynon J.L."/>
            <person name="Chapman J."/>
            <person name="Damasceno C.M."/>
            <person name="Dorrance A.E."/>
            <person name="Dou D."/>
            <person name="Dickerman A.W."/>
            <person name="Dubchak I.L."/>
            <person name="Garbelotto M."/>
            <person name="Gijzen M."/>
            <person name="Gordon S.G."/>
            <person name="Govers F."/>
            <person name="Grunwald N.J."/>
            <person name="Huang W."/>
            <person name="Ivors K.L."/>
            <person name="Jones R.W."/>
            <person name="Kamoun S."/>
            <person name="Krampis K."/>
            <person name="Lamour K.H."/>
            <person name="Lee M.K."/>
            <person name="McDonald W.H."/>
            <person name="Medina M."/>
            <person name="Meijer H.J."/>
            <person name="Nordberg E.K."/>
            <person name="Maclean D.J."/>
            <person name="Ospina-Giraldo M.D."/>
            <person name="Morris P.F."/>
            <person name="Phuntumart V."/>
            <person name="Putnam N.H."/>
            <person name="Rash S."/>
            <person name="Rose J.K."/>
            <person name="Sakihama Y."/>
            <person name="Salamov A.A."/>
            <person name="Savidor A."/>
            <person name="Scheuring C.F."/>
            <person name="Smith B.M."/>
            <person name="Sobral B.W."/>
            <person name="Terry A."/>
            <person name="Torto-Alalibo T.A."/>
            <person name="Win J."/>
            <person name="Xu Z."/>
            <person name="Zhang H."/>
            <person name="Grigoriev I.V."/>
            <person name="Rokhsar D.S."/>
            <person name="Boore J.L."/>
        </authorList>
    </citation>
    <scope>NUCLEOTIDE SEQUENCE [LARGE SCALE GENOMIC DNA]</scope>
    <source>
        <strain evidence="2 3">P6497</strain>
    </source>
</reference>
<keyword evidence="3" id="KW-1185">Reference proteome</keyword>
<dbReference type="AlphaFoldDB" id="G5A558"/>
<dbReference type="Gene3D" id="3.30.200.20">
    <property type="entry name" value="Phosphorylase Kinase, domain 1"/>
    <property type="match status" value="1"/>
</dbReference>
<gene>
    <name evidence="2" type="ORF">PHYSODRAFT_339605</name>
</gene>
<proteinExistence type="predicted"/>
<feature type="domain" description="Protein kinase" evidence="1">
    <location>
        <begin position="1"/>
        <end position="210"/>
    </location>
</feature>
<accession>G5A558</accession>
<evidence type="ECO:0000259" key="1">
    <source>
        <dbReference type="PROSITE" id="PS50011"/>
    </source>
</evidence>
<dbReference type="EMBL" id="JH159160">
    <property type="protein sequence ID" value="EGZ09243.1"/>
    <property type="molecule type" value="Genomic_DNA"/>
</dbReference>
<dbReference type="SUPFAM" id="SSF56112">
    <property type="entry name" value="Protein kinase-like (PK-like)"/>
    <property type="match status" value="1"/>
</dbReference>